<accession>A0A165C2H9</accession>
<dbReference type="RefSeq" id="XP_040759824.1">
    <property type="nucleotide sequence ID" value="XM_040909872.1"/>
</dbReference>
<dbReference type="Proteomes" id="UP000076871">
    <property type="component" value="Unassembled WGS sequence"/>
</dbReference>
<reference evidence="2 3" key="1">
    <citation type="journal article" date="2016" name="Mol. Biol. Evol.">
        <title>Comparative Genomics of Early-Diverging Mushroom-Forming Fungi Provides Insights into the Origins of Lignocellulose Decay Capabilities.</title>
        <authorList>
            <person name="Nagy L.G."/>
            <person name="Riley R."/>
            <person name="Tritt A."/>
            <person name="Adam C."/>
            <person name="Daum C."/>
            <person name="Floudas D."/>
            <person name="Sun H."/>
            <person name="Yadav J.S."/>
            <person name="Pangilinan J."/>
            <person name="Larsson K.H."/>
            <person name="Matsuura K."/>
            <person name="Barry K."/>
            <person name="Labutti K."/>
            <person name="Kuo R."/>
            <person name="Ohm R.A."/>
            <person name="Bhattacharya S.S."/>
            <person name="Shirouzu T."/>
            <person name="Yoshinaga Y."/>
            <person name="Martin F.M."/>
            <person name="Grigoriev I.V."/>
            <person name="Hibbett D.S."/>
        </authorList>
    </citation>
    <scope>NUCLEOTIDE SEQUENCE [LARGE SCALE GENOMIC DNA]</scope>
    <source>
        <strain evidence="2 3">93-53</strain>
    </source>
</reference>
<name>A0A165C2H9_9APHY</name>
<dbReference type="OrthoDB" id="2104739at2759"/>
<proteinExistence type="predicted"/>
<evidence type="ECO:0000313" key="2">
    <source>
        <dbReference type="EMBL" id="KZT02084.1"/>
    </source>
</evidence>
<feature type="domain" description="HNH nuclease" evidence="1">
    <location>
        <begin position="143"/>
        <end position="234"/>
    </location>
</feature>
<gene>
    <name evidence="2" type="ORF">LAESUDRAFT_730607</name>
</gene>
<keyword evidence="3" id="KW-1185">Reference proteome</keyword>
<dbReference type="STRING" id="1314785.A0A165C2H9"/>
<sequence length="337" mass="38102">MTALPSVTLALRDNLIPHHAMTIRSVYTELVLPAEAAAKEDRKAHLIAIRVLGYLLLYPLNDVCRSVIAQEIASCNVPFLECKMRSNHLSIYKHKERTPAPSSHSSRSSFDNLQEMIQAVLAQSPSKPGSTKQQALVRDNFRCMVTGRLDQKSYFKYSSEMERPEEITETQCCHIFPNMLGNIETGEKANYVADIWTMFRRFGYRELQRELSGDLIHRLGNVLTLSGNLHSMMDTLELWFEPIEGMKNRYRVQIIQDANDLLHAPKEVEFTTSRDIPLPNPKYLSIHAACCRVAHLSGAAEPIDDIQRDIEELPVLANNGASLDTLTYALQRLAPPV</sequence>
<evidence type="ECO:0000313" key="3">
    <source>
        <dbReference type="Proteomes" id="UP000076871"/>
    </source>
</evidence>
<dbReference type="Pfam" id="PF13391">
    <property type="entry name" value="HNH_2"/>
    <property type="match status" value="1"/>
</dbReference>
<dbReference type="GeneID" id="63826901"/>
<evidence type="ECO:0000259" key="1">
    <source>
        <dbReference type="Pfam" id="PF13391"/>
    </source>
</evidence>
<dbReference type="InParanoid" id="A0A165C2H9"/>
<organism evidence="2 3">
    <name type="scientific">Laetiporus sulphureus 93-53</name>
    <dbReference type="NCBI Taxonomy" id="1314785"/>
    <lineage>
        <taxon>Eukaryota</taxon>
        <taxon>Fungi</taxon>
        <taxon>Dikarya</taxon>
        <taxon>Basidiomycota</taxon>
        <taxon>Agaricomycotina</taxon>
        <taxon>Agaricomycetes</taxon>
        <taxon>Polyporales</taxon>
        <taxon>Laetiporus</taxon>
    </lineage>
</organism>
<dbReference type="EMBL" id="KV427656">
    <property type="protein sequence ID" value="KZT02084.1"/>
    <property type="molecule type" value="Genomic_DNA"/>
</dbReference>
<protein>
    <recommendedName>
        <fullName evidence="1">HNH nuclease domain-containing protein</fullName>
    </recommendedName>
</protein>
<dbReference type="AlphaFoldDB" id="A0A165C2H9"/>
<dbReference type="InterPro" id="IPR003615">
    <property type="entry name" value="HNH_nuc"/>
</dbReference>